<proteinExistence type="inferred from homology"/>
<dbReference type="SUPFAM" id="SSF55486">
    <property type="entry name" value="Metalloproteases ('zincins'), catalytic domain"/>
    <property type="match status" value="1"/>
</dbReference>
<keyword evidence="2" id="KW-1133">Transmembrane helix</keyword>
<dbReference type="GO" id="GO:0005886">
    <property type="term" value="C:plasma membrane"/>
    <property type="evidence" value="ECO:0007669"/>
    <property type="project" value="TreeGrafter"/>
</dbReference>
<dbReference type="InterPro" id="IPR008753">
    <property type="entry name" value="Peptidase_M13_N"/>
</dbReference>
<dbReference type="InterPro" id="IPR000718">
    <property type="entry name" value="Peptidase_M13"/>
</dbReference>
<evidence type="ECO:0000259" key="3">
    <source>
        <dbReference type="Pfam" id="PF05649"/>
    </source>
</evidence>
<dbReference type="InterPro" id="IPR024079">
    <property type="entry name" value="MetalloPept_cat_dom_sf"/>
</dbReference>
<comment type="caution">
    <text evidence="4">The sequence shown here is derived from an EMBL/GenBank/DDBJ whole genome shotgun (WGS) entry which is preliminary data.</text>
</comment>
<dbReference type="Pfam" id="PF05649">
    <property type="entry name" value="Peptidase_M13_N"/>
    <property type="match status" value="1"/>
</dbReference>
<dbReference type="AlphaFoldDB" id="A0A8X6YJ73"/>
<reference evidence="4" key="1">
    <citation type="submission" date="2020-08" db="EMBL/GenBank/DDBJ databases">
        <title>Multicomponent nature underlies the extraordinary mechanical properties of spider dragline silk.</title>
        <authorList>
            <person name="Kono N."/>
            <person name="Nakamura H."/>
            <person name="Mori M."/>
            <person name="Yoshida Y."/>
            <person name="Ohtoshi R."/>
            <person name="Malay A.D."/>
            <person name="Moran D.A.P."/>
            <person name="Tomita M."/>
            <person name="Numata K."/>
            <person name="Arakawa K."/>
        </authorList>
    </citation>
    <scope>NUCLEOTIDE SEQUENCE</scope>
</reference>
<comment type="similarity">
    <text evidence="1">Belongs to the peptidase M13 family.</text>
</comment>
<dbReference type="PANTHER" id="PTHR11733">
    <property type="entry name" value="ZINC METALLOPROTEASE FAMILY M13 NEPRILYSIN-RELATED"/>
    <property type="match status" value="1"/>
</dbReference>
<dbReference type="EMBL" id="BMAV01020470">
    <property type="protein sequence ID" value="GFY73945.1"/>
    <property type="molecule type" value="Genomic_DNA"/>
</dbReference>
<name>A0A8X6YJ73_9ARAC</name>
<accession>A0A8X6YJ73</accession>
<organism evidence="4 5">
    <name type="scientific">Trichonephila inaurata madagascariensis</name>
    <dbReference type="NCBI Taxonomy" id="2747483"/>
    <lineage>
        <taxon>Eukaryota</taxon>
        <taxon>Metazoa</taxon>
        <taxon>Ecdysozoa</taxon>
        <taxon>Arthropoda</taxon>
        <taxon>Chelicerata</taxon>
        <taxon>Arachnida</taxon>
        <taxon>Araneae</taxon>
        <taxon>Araneomorphae</taxon>
        <taxon>Entelegynae</taxon>
        <taxon>Araneoidea</taxon>
        <taxon>Nephilidae</taxon>
        <taxon>Trichonephila</taxon>
        <taxon>Trichonephila inaurata</taxon>
    </lineage>
</organism>
<evidence type="ECO:0000256" key="1">
    <source>
        <dbReference type="ARBA" id="ARBA00007357"/>
    </source>
</evidence>
<dbReference type="InterPro" id="IPR042089">
    <property type="entry name" value="Peptidase_M13_dom_2"/>
</dbReference>
<dbReference type="PANTHER" id="PTHR11733:SF208">
    <property type="entry name" value="PEPTIDASE M13 C-TERMINAL DOMAIN-CONTAINING PROTEIN"/>
    <property type="match status" value="1"/>
</dbReference>
<evidence type="ECO:0000313" key="5">
    <source>
        <dbReference type="Proteomes" id="UP000886998"/>
    </source>
</evidence>
<keyword evidence="2" id="KW-0812">Transmembrane</keyword>
<gene>
    <name evidence="4" type="primary">ECE1</name>
    <name evidence="4" type="ORF">TNIN_243531</name>
</gene>
<dbReference type="OrthoDB" id="6435367at2759"/>
<dbReference type="GO" id="GO:0016485">
    <property type="term" value="P:protein processing"/>
    <property type="evidence" value="ECO:0007669"/>
    <property type="project" value="TreeGrafter"/>
</dbReference>
<dbReference type="Gene3D" id="3.40.390.10">
    <property type="entry name" value="Collagenase (Catalytic Domain)"/>
    <property type="match status" value="1"/>
</dbReference>
<keyword evidence="2" id="KW-0472">Membrane</keyword>
<dbReference type="GO" id="GO:0004222">
    <property type="term" value="F:metalloendopeptidase activity"/>
    <property type="evidence" value="ECO:0007669"/>
    <property type="project" value="InterPro"/>
</dbReference>
<feature type="domain" description="Peptidase M13 N-terminal" evidence="3">
    <location>
        <begin position="99"/>
        <end position="481"/>
    </location>
</feature>
<keyword evidence="5" id="KW-1185">Reference proteome</keyword>
<evidence type="ECO:0000256" key="2">
    <source>
        <dbReference type="SAM" id="Phobius"/>
    </source>
</evidence>
<dbReference type="PROSITE" id="PS51885">
    <property type="entry name" value="NEPRILYSIN"/>
    <property type="match status" value="1"/>
</dbReference>
<dbReference type="Gene3D" id="1.10.1380.10">
    <property type="entry name" value="Neutral endopeptidase , domain2"/>
    <property type="match status" value="1"/>
</dbReference>
<feature type="transmembrane region" description="Helical" evidence="2">
    <location>
        <begin position="30"/>
        <end position="50"/>
    </location>
</feature>
<dbReference type="Proteomes" id="UP000886998">
    <property type="component" value="Unassembled WGS sequence"/>
</dbReference>
<sequence>MDTNERTRLQQQDSERGETCTITTPLEKRLLVILIIVVAIGIGLCLALAANTKGLYFCWQKYESESLSRKLLAPNICLSTECISTAADLLHSMDQKQEPCNDFYSFVCGNWIKNTFLFGEISTQFTQLNTLIYYRIKDLLETPHKGLTEHENKTRMFYKACADERTRDEEGSKVLLEDFKKFGGWPLLEEAWEDSNFNWTDLLNHFFENGYPIDMLLSISIEPDIKNTSSSLIAIHQPTLGLQERGYFLFLKDKPIKRYKELILDIAKHLNPDLNETLAIEDIDGAVEIEATLARATVRKLDRNPKKFYNIYNLKELEAFTSKINWRYLLKKLLPPKTQLHENQRFMVTVPHALETLNNILENTTDTIGKRNLANYMFYRAVLFAAEHLEPDLFYLYEDKLRRTSHRYMWQMCVATVIHFFHLSLTATYAEKYMNDESKYSLEMMFQDIQVSLMDEIKTTKWLDPETREKALLKVSIFYTFIFDLFRIL</sequence>
<evidence type="ECO:0000313" key="4">
    <source>
        <dbReference type="EMBL" id="GFY73945.1"/>
    </source>
</evidence>
<protein>
    <submittedName>
        <fullName evidence="4">Endothelin-converting enzyme 1</fullName>
    </submittedName>
</protein>